<protein>
    <submittedName>
        <fullName evidence="6">HsdS</fullName>
    </submittedName>
</protein>
<dbReference type="Pfam" id="PF01420">
    <property type="entry name" value="Methylase_S"/>
    <property type="match status" value="1"/>
</dbReference>
<dbReference type="Proteomes" id="UP000001931">
    <property type="component" value="Chromosome"/>
</dbReference>
<dbReference type="RefSeq" id="WP_011406080.1">
    <property type="nucleotide sequence ID" value="NC_007681.1"/>
</dbReference>
<dbReference type="AlphaFoldDB" id="Q2NH23"/>
<dbReference type="InterPro" id="IPR044946">
    <property type="entry name" value="Restrct_endonuc_typeI_TRD_sf"/>
</dbReference>
<evidence type="ECO:0000256" key="4">
    <source>
        <dbReference type="SAM" id="MobiDB-lite"/>
    </source>
</evidence>
<sequence length="405" mass="47187">MCKITKENDSLQRQTENKDEDSQELQCNKNIPELRFPEFEGEWITYKLCDVVTRIIRKNKNLETKRPLTISAKYGLIDQIEFFDKYVASKNLKGYYLLKKGEFAYNKSYSNGFPYGAVKRLDLYNQGAISTLYICFEITNKINSNFLKIYFDSNKWNKEMYKIAVEGARNHGLLNIPINDFFNTKHLFPSISEQEKIADFLSAIDKKIGFMEKEINKQSKYMKKIRENILNDNSDNSNKVQLKEICIINKGKQLNKTNMINDGKYYVLNGGKTPSGFTNSWNVPENTISISEGGNSCGFVNYNVQKFYCGGHCYYLTNISDEIDPLLLYHCLKMNENKIMNLRVGSGLPNIQKKDLEKYKLYIPTKNHEKITYLLNNINLKIDLNKEKLNHLKQFKKGLLQKMFC</sequence>
<comment type="similarity">
    <text evidence="1">Belongs to the type-I restriction system S methylase family.</text>
</comment>
<accession>Q2NH23</accession>
<dbReference type="PANTHER" id="PTHR30408:SF12">
    <property type="entry name" value="TYPE I RESTRICTION ENZYME MJAVIII SPECIFICITY SUBUNIT"/>
    <property type="match status" value="1"/>
</dbReference>
<dbReference type="GO" id="GO:0009307">
    <property type="term" value="P:DNA restriction-modification system"/>
    <property type="evidence" value="ECO:0007669"/>
    <property type="project" value="UniProtKB-KW"/>
</dbReference>
<dbReference type="Gene3D" id="3.90.220.20">
    <property type="entry name" value="DNA methylase specificity domains"/>
    <property type="match status" value="1"/>
</dbReference>
<dbReference type="SUPFAM" id="SSF116734">
    <property type="entry name" value="DNA methylase specificity domain"/>
    <property type="match status" value="2"/>
</dbReference>
<dbReference type="eggNOG" id="arCOG02626">
    <property type="taxonomic scope" value="Archaea"/>
</dbReference>
<dbReference type="InterPro" id="IPR052021">
    <property type="entry name" value="Type-I_RS_S_subunit"/>
</dbReference>
<evidence type="ECO:0000313" key="6">
    <source>
        <dbReference type="EMBL" id="ABC56880.1"/>
    </source>
</evidence>
<evidence type="ECO:0000256" key="2">
    <source>
        <dbReference type="ARBA" id="ARBA00022747"/>
    </source>
</evidence>
<dbReference type="Gene3D" id="1.10.287.1120">
    <property type="entry name" value="Bipartite methylase S protein"/>
    <property type="match status" value="1"/>
</dbReference>
<evidence type="ECO:0000313" key="7">
    <source>
        <dbReference type="Proteomes" id="UP000001931"/>
    </source>
</evidence>
<dbReference type="GO" id="GO:0003677">
    <property type="term" value="F:DNA binding"/>
    <property type="evidence" value="ECO:0007669"/>
    <property type="project" value="UniProtKB-KW"/>
</dbReference>
<dbReference type="EMBL" id="CP000102">
    <property type="protein sequence ID" value="ABC56880.1"/>
    <property type="molecule type" value="Genomic_DNA"/>
</dbReference>
<keyword evidence="2" id="KW-0680">Restriction system</keyword>
<keyword evidence="3" id="KW-0238">DNA-binding</keyword>
<organism evidence="6 7">
    <name type="scientific">Methanosphaera stadtmanae (strain ATCC 43021 / DSM 3091 / JCM 11832 / MCB-3)</name>
    <dbReference type="NCBI Taxonomy" id="339860"/>
    <lineage>
        <taxon>Archaea</taxon>
        <taxon>Methanobacteriati</taxon>
        <taxon>Methanobacteriota</taxon>
        <taxon>Methanomada group</taxon>
        <taxon>Methanobacteria</taxon>
        <taxon>Methanobacteriales</taxon>
        <taxon>Methanobacteriaceae</taxon>
        <taxon>Methanosphaera</taxon>
    </lineage>
</organism>
<dbReference type="PANTHER" id="PTHR30408">
    <property type="entry name" value="TYPE-1 RESTRICTION ENZYME ECOKI SPECIFICITY PROTEIN"/>
    <property type="match status" value="1"/>
</dbReference>
<gene>
    <name evidence="6" type="primary">hsdS</name>
    <name evidence="6" type="ordered locus">Msp_0480</name>
</gene>
<dbReference type="KEGG" id="mst:Msp_0480"/>
<evidence type="ECO:0000256" key="1">
    <source>
        <dbReference type="ARBA" id="ARBA00010923"/>
    </source>
</evidence>
<dbReference type="CDD" id="cd17291">
    <property type="entry name" value="RMtype1_S_MgeORF438P-TRD-CR_like"/>
    <property type="match status" value="1"/>
</dbReference>
<name>Q2NH23_METST</name>
<dbReference type="REBASE" id="11798">
    <property type="entry name" value="S1.MstDORF479P"/>
</dbReference>
<proteinExistence type="inferred from homology"/>
<dbReference type="InterPro" id="IPR000055">
    <property type="entry name" value="Restrct_endonuc_typeI_TRD"/>
</dbReference>
<feature type="region of interest" description="Disordered" evidence="4">
    <location>
        <begin position="1"/>
        <end position="24"/>
    </location>
</feature>
<evidence type="ECO:0000256" key="3">
    <source>
        <dbReference type="ARBA" id="ARBA00023125"/>
    </source>
</evidence>
<dbReference type="STRING" id="339860.Msp_0480"/>
<dbReference type="GeneID" id="3855559"/>
<dbReference type="CDD" id="cd16961">
    <property type="entry name" value="RMtype1_S_TRD-CR_like"/>
    <property type="match status" value="1"/>
</dbReference>
<keyword evidence="7" id="KW-1185">Reference proteome</keyword>
<dbReference type="HOGENOM" id="CLU_021095_0_0_2"/>
<evidence type="ECO:0000259" key="5">
    <source>
        <dbReference type="Pfam" id="PF01420"/>
    </source>
</evidence>
<feature type="domain" description="Type I restriction modification DNA specificity" evidence="5">
    <location>
        <begin position="236"/>
        <end position="394"/>
    </location>
</feature>
<feature type="compositionally biased region" description="Basic and acidic residues" evidence="4">
    <location>
        <begin position="1"/>
        <end position="10"/>
    </location>
</feature>
<reference evidence="6 7" key="1">
    <citation type="journal article" date="2006" name="J. Bacteriol.">
        <title>The genome sequence of Methanosphaera stadtmanae reveals why this human intestinal archaeon is restricted to methanol and H2 for methane formation and ATP synthesis.</title>
        <authorList>
            <person name="Fricke W.F."/>
            <person name="Seedorf H."/>
            <person name="Henne A."/>
            <person name="Kruer M."/>
            <person name="Liesegang H."/>
            <person name="Hedderich R."/>
            <person name="Gottschalk G."/>
            <person name="Thauer R.K."/>
        </authorList>
    </citation>
    <scope>NUCLEOTIDE SEQUENCE [LARGE SCALE GENOMIC DNA]</scope>
    <source>
        <strain evidence="7">ATCC 43021 / DSM 3091 / JCM 11832 / MCB-3</strain>
    </source>
</reference>